<keyword evidence="2" id="KW-0472">Membrane</keyword>
<dbReference type="Pfam" id="PF13514">
    <property type="entry name" value="AAA_27"/>
    <property type="match status" value="1"/>
</dbReference>
<dbReference type="InterPro" id="IPR038734">
    <property type="entry name" value="YhaN_AAA"/>
</dbReference>
<evidence type="ECO:0000259" key="3">
    <source>
        <dbReference type="Pfam" id="PF13514"/>
    </source>
</evidence>
<dbReference type="SUPFAM" id="SSF57997">
    <property type="entry name" value="Tropomyosin"/>
    <property type="match status" value="1"/>
</dbReference>
<feature type="domain" description="YhaN AAA" evidence="3">
    <location>
        <begin position="1"/>
        <end position="199"/>
    </location>
</feature>
<evidence type="ECO:0000256" key="1">
    <source>
        <dbReference type="SAM" id="Coils"/>
    </source>
</evidence>
<keyword evidence="2" id="KW-1133">Transmembrane helix</keyword>
<organism evidence="4 5">
    <name type="scientific">Fundicoccus culcitae</name>
    <dbReference type="NCBI Taxonomy" id="2969821"/>
    <lineage>
        <taxon>Bacteria</taxon>
        <taxon>Bacillati</taxon>
        <taxon>Bacillota</taxon>
        <taxon>Bacilli</taxon>
        <taxon>Lactobacillales</taxon>
        <taxon>Aerococcaceae</taxon>
        <taxon>Fundicoccus</taxon>
    </lineage>
</organism>
<dbReference type="Proteomes" id="UP001315967">
    <property type="component" value="Chromosome"/>
</dbReference>
<keyword evidence="1" id="KW-0175">Coiled coil</keyword>
<feature type="coiled-coil region" evidence="1">
    <location>
        <begin position="642"/>
        <end position="779"/>
    </location>
</feature>
<accession>A0ABY5P5Q6</accession>
<feature type="transmembrane region" description="Helical" evidence="2">
    <location>
        <begin position="440"/>
        <end position="458"/>
    </location>
</feature>
<proteinExistence type="predicted"/>
<dbReference type="EMBL" id="CP102453">
    <property type="protein sequence ID" value="UUX33940.1"/>
    <property type="molecule type" value="Genomic_DNA"/>
</dbReference>
<feature type="transmembrane region" description="Helical" evidence="2">
    <location>
        <begin position="464"/>
        <end position="485"/>
    </location>
</feature>
<name>A0ABY5P5Q6_9LACT</name>
<dbReference type="PANTHER" id="PTHR41259:SF1">
    <property type="entry name" value="DOUBLE-STRAND BREAK REPAIR RAD50 ATPASE, PUTATIVE-RELATED"/>
    <property type="match status" value="1"/>
</dbReference>
<evidence type="ECO:0000256" key="2">
    <source>
        <dbReference type="SAM" id="Phobius"/>
    </source>
</evidence>
<dbReference type="InterPro" id="IPR027417">
    <property type="entry name" value="P-loop_NTPase"/>
</dbReference>
<dbReference type="PANTHER" id="PTHR41259">
    <property type="entry name" value="DOUBLE-STRAND BREAK REPAIR RAD50 ATPASE, PUTATIVE-RELATED"/>
    <property type="match status" value="1"/>
</dbReference>
<keyword evidence="5" id="KW-1185">Reference proteome</keyword>
<feature type="coiled-coil region" evidence="1">
    <location>
        <begin position="287"/>
        <end position="354"/>
    </location>
</feature>
<sequence>MKIKTLDIYGYGKWVNQRFEINEHLQLFYGKNEAGKSTLQSFIRSILFGFPTRRRKVNQVNRYEPHHSDVYGGRIRLIDTQFGTVWVERTSKIFRVYQEDGTELDPSTLDQILGGLDETLFDNFYAFNLQNLQELSNIDADQLSDYFLSIGTVGSDKFLQIAKTFEKQTDDLYRPQASNRPLNQLLNEYDSLAARLEAVMKNMSRYNTLVEQQKEQESIVNEINQEINQIEQDNRALDKLLGRYDIFIKDKTVMRELDELIYTPIEKEAVNELEDSLRINQQNQASIIQLKERITHYNEEINTLTRLNWAMNHQSERRQWKVDAQKIKDVQSKLEQTLERIEEQNQMMLQLAERGQFYPAKITQSTEYDEKLEEGLGIQANIEELKTQRESVHGERKAFLDHRKDQQNYTAIVRSQAAKLENQRINDEAKLMEQTSLKNYFLGFIFILVGIFVVLLNFNSSNNMYMIIGGILAVIGVVMSLIVFFKHRQLFKAFKESPVVTKIAELREQENQYKDQSNQLGIQINHRDEIIRQIDAEIENNIRDQKRWLVDIGFYPTADSEIILKTNPVKQYFEAKEKRALLEVEKDKLTEQTENWKMTIAELLKRFPTKDESIRSLIRHVEDVEVSLSRTEERGNIIREKINSAENSIKEFEESIKQTNVKIQTILEASDSKNEMEFHQKVEVNQRIAELETKHKLYQEQMVGYEEALENVTNKQALTLMMQKLDVQLTEAKERLTPHQNERANLTVEIQQLEQDGSSQELSQELENKKAEIKAMITDWGRKRIAMNLIHLTLRQGLENPVPEMNELANEIFAKLNYGRYTQIKLNKKGIKVKQFSDILFEPHELSQGTLEQLYVALRLAFVRSASGMVEMPIIIDDAFVNFDEFRKTSMYQVLEKVSEETQVLFFTFDQQAKDSFKDEQRIDLSVTTNNTEKEIVEERD</sequence>
<feature type="coiled-coil region" evidence="1">
    <location>
        <begin position="182"/>
        <end position="243"/>
    </location>
</feature>
<evidence type="ECO:0000313" key="5">
    <source>
        <dbReference type="Proteomes" id="UP001315967"/>
    </source>
</evidence>
<feature type="coiled-coil region" evidence="1">
    <location>
        <begin position="572"/>
        <end position="606"/>
    </location>
</feature>
<dbReference type="SUPFAM" id="SSF52540">
    <property type="entry name" value="P-loop containing nucleoside triphosphate hydrolases"/>
    <property type="match status" value="1"/>
</dbReference>
<reference evidence="4 5" key="1">
    <citation type="submission" date="2022-08" db="EMBL/GenBank/DDBJ databases">
        <title>Aerococcaceae sp. nov isolated from spoiled eye mask.</title>
        <authorList>
            <person name="Zhou G."/>
            <person name="Xie X.-B."/>
            <person name="Shi Q.-S."/>
            <person name="Wang Y.-S."/>
            <person name="Wen X."/>
            <person name="Peng H."/>
            <person name="Yang X.-J."/>
            <person name="Tao H.-B."/>
            <person name="Huang X.-M."/>
        </authorList>
    </citation>
    <scope>NUCLEOTIDE SEQUENCE [LARGE SCALE GENOMIC DNA]</scope>
    <source>
        <strain evidence="5">DM20194951</strain>
    </source>
</reference>
<protein>
    <submittedName>
        <fullName evidence="4">AAA family ATPase</fullName>
    </submittedName>
</protein>
<gene>
    <name evidence="4" type="ORF">NRE15_13805</name>
</gene>
<evidence type="ECO:0000313" key="4">
    <source>
        <dbReference type="EMBL" id="UUX33940.1"/>
    </source>
</evidence>
<dbReference type="Gene3D" id="3.40.50.300">
    <property type="entry name" value="P-loop containing nucleotide triphosphate hydrolases"/>
    <property type="match status" value="2"/>
</dbReference>
<dbReference type="RefSeq" id="WP_313793443.1">
    <property type="nucleotide sequence ID" value="NZ_CP102453.1"/>
</dbReference>
<keyword evidence="2" id="KW-0812">Transmembrane</keyword>